<dbReference type="PANTHER" id="PTHR32089:SF112">
    <property type="entry name" value="LYSOZYME-LIKE PROTEIN-RELATED"/>
    <property type="match status" value="1"/>
</dbReference>
<dbReference type="GeneID" id="92842424"/>
<dbReference type="OrthoDB" id="2680533at2"/>
<dbReference type="RefSeq" id="WP_021622998.1">
    <property type="nucleotide sequence ID" value="NZ_CABKST010000199.1"/>
</dbReference>
<dbReference type="AlphaFoldDB" id="A0A848CZA5"/>
<evidence type="ECO:0000259" key="3">
    <source>
        <dbReference type="PROSITE" id="PS50111"/>
    </source>
</evidence>
<dbReference type="GO" id="GO:0007165">
    <property type="term" value="P:signal transduction"/>
    <property type="evidence" value="ECO:0007669"/>
    <property type="project" value="UniProtKB-KW"/>
</dbReference>
<sequence length="293" mass="32092">MTEIAKDQTSHLHDEWDSLKKSCRYFYDMLNEESTLVLSDTEKIIGYWEGKHIKFGFREGSSLPENTALRRSLEQKRKVSRTVDHQESAFGFGYSATSIPLFDEQRRLIGALAVSTPIQKQEMLKNMASELMQTSEQTTQATEDIAAGATGMADAVSALSVNSQKAQNALSTVGKVINLIKQVADQTNLLALNAAIEAARAGDAGRGFAVVADEVRKLASSTRDNVEEISKNLMEMSGTIEEIVKEVKNLDILAQQQAAATEQISASMASLEENSRKVAEVSESLIQRKASDV</sequence>
<dbReference type="Gene3D" id="1.10.287.950">
    <property type="entry name" value="Methyl-accepting chemotaxis protein"/>
    <property type="match status" value="1"/>
</dbReference>
<proteinExistence type="predicted"/>
<accession>A0A848CZA5</accession>
<dbReference type="SMART" id="SM00283">
    <property type="entry name" value="MA"/>
    <property type="match status" value="1"/>
</dbReference>
<keyword evidence="1 2" id="KW-0807">Transducer</keyword>
<protein>
    <recommendedName>
        <fullName evidence="3">Methyl-accepting transducer domain-containing protein</fullName>
    </recommendedName>
</protein>
<dbReference type="PANTHER" id="PTHR32089">
    <property type="entry name" value="METHYL-ACCEPTING CHEMOTAXIS PROTEIN MCPB"/>
    <property type="match status" value="1"/>
</dbReference>
<comment type="caution">
    <text evidence="4">The sequence shown here is derived from an EMBL/GenBank/DDBJ whole genome shotgun (WGS) entry which is preliminary data.</text>
</comment>
<gene>
    <name evidence="4" type="ORF">HF838_09940</name>
</gene>
<organism evidence="4 5">
    <name type="scientific">Aneurinibacillus aneurinilyticus</name>
    <name type="common">Bacillus aneurinolyticus</name>
    <dbReference type="NCBI Taxonomy" id="1391"/>
    <lineage>
        <taxon>Bacteria</taxon>
        <taxon>Bacillati</taxon>
        <taxon>Bacillota</taxon>
        <taxon>Bacilli</taxon>
        <taxon>Bacillales</taxon>
        <taxon>Paenibacillaceae</taxon>
        <taxon>Aneurinibacillus group</taxon>
        <taxon>Aneurinibacillus</taxon>
    </lineage>
</organism>
<dbReference type="Proteomes" id="UP000561326">
    <property type="component" value="Unassembled WGS sequence"/>
</dbReference>
<reference evidence="4 5" key="1">
    <citation type="submission" date="2020-04" db="EMBL/GenBank/DDBJ databases">
        <authorList>
            <person name="Hitch T.C.A."/>
            <person name="Wylensek D."/>
            <person name="Clavel T."/>
        </authorList>
    </citation>
    <scope>NUCLEOTIDE SEQUENCE [LARGE SCALE GENOMIC DNA]</scope>
    <source>
        <strain evidence="4 5">WB01_D5_05</strain>
    </source>
</reference>
<dbReference type="InterPro" id="IPR004089">
    <property type="entry name" value="MCPsignal_dom"/>
</dbReference>
<dbReference type="SUPFAM" id="SSF58104">
    <property type="entry name" value="Methyl-accepting chemotaxis protein (MCP) signaling domain"/>
    <property type="match status" value="1"/>
</dbReference>
<dbReference type="EMBL" id="JABAGO010000015">
    <property type="protein sequence ID" value="NME98580.1"/>
    <property type="molecule type" value="Genomic_DNA"/>
</dbReference>
<evidence type="ECO:0000313" key="5">
    <source>
        <dbReference type="Proteomes" id="UP000561326"/>
    </source>
</evidence>
<evidence type="ECO:0000256" key="2">
    <source>
        <dbReference type="PROSITE-ProRule" id="PRU00284"/>
    </source>
</evidence>
<dbReference type="PROSITE" id="PS50111">
    <property type="entry name" value="CHEMOTAXIS_TRANSDUC_2"/>
    <property type="match status" value="1"/>
</dbReference>
<name>A0A848CZA5_ANEAE</name>
<feature type="domain" description="Methyl-accepting transducer" evidence="3">
    <location>
        <begin position="124"/>
        <end position="293"/>
    </location>
</feature>
<dbReference type="GO" id="GO:0016020">
    <property type="term" value="C:membrane"/>
    <property type="evidence" value="ECO:0007669"/>
    <property type="project" value="InterPro"/>
</dbReference>
<evidence type="ECO:0000313" key="4">
    <source>
        <dbReference type="EMBL" id="NME98580.1"/>
    </source>
</evidence>
<dbReference type="Pfam" id="PF00015">
    <property type="entry name" value="MCPsignal"/>
    <property type="match status" value="1"/>
</dbReference>
<evidence type="ECO:0000256" key="1">
    <source>
        <dbReference type="ARBA" id="ARBA00023224"/>
    </source>
</evidence>